<feature type="signal peptide" evidence="2">
    <location>
        <begin position="1"/>
        <end position="31"/>
    </location>
</feature>
<dbReference type="Proteomes" id="UP000194350">
    <property type="component" value="Unassembled WGS sequence"/>
</dbReference>
<dbReference type="EMBL" id="MUBJ01000030">
    <property type="protein sequence ID" value="OTA14449.1"/>
    <property type="molecule type" value="Genomic_DNA"/>
</dbReference>
<name>A0A1Y2S751_9GAMM</name>
<keyword evidence="5" id="KW-1185">Reference proteome</keyword>
<dbReference type="Pfam" id="PF17970">
    <property type="entry name" value="bMG1"/>
    <property type="match status" value="1"/>
</dbReference>
<feature type="region of interest" description="Disordered" evidence="1">
    <location>
        <begin position="38"/>
        <end position="72"/>
    </location>
</feature>
<organism evidence="4 5">
    <name type="scientific">Xenorhabdus vietnamensis</name>
    <dbReference type="NCBI Taxonomy" id="351656"/>
    <lineage>
        <taxon>Bacteria</taxon>
        <taxon>Pseudomonadati</taxon>
        <taxon>Pseudomonadota</taxon>
        <taxon>Gammaproteobacteria</taxon>
        <taxon>Enterobacterales</taxon>
        <taxon>Morganellaceae</taxon>
        <taxon>Xenorhabdus</taxon>
    </lineage>
</organism>
<feature type="domain" description="Alpha-2-macroglobulin MG1" evidence="3">
    <location>
        <begin position="89"/>
        <end position="124"/>
    </location>
</feature>
<proteinExistence type="predicted"/>
<feature type="compositionally biased region" description="Polar residues" evidence="1">
    <location>
        <begin position="47"/>
        <end position="56"/>
    </location>
</feature>
<evidence type="ECO:0000313" key="4">
    <source>
        <dbReference type="EMBL" id="OTA14449.1"/>
    </source>
</evidence>
<evidence type="ECO:0000256" key="1">
    <source>
        <dbReference type="SAM" id="MobiDB-lite"/>
    </source>
</evidence>
<dbReference type="RefSeq" id="WP_086110563.1">
    <property type="nucleotide sequence ID" value="NZ_CAWNGD010000074.1"/>
</dbReference>
<evidence type="ECO:0000256" key="2">
    <source>
        <dbReference type="SAM" id="SignalP"/>
    </source>
</evidence>
<protein>
    <submittedName>
        <fullName evidence="4">Putative lipoprotein YfhM</fullName>
    </submittedName>
</protein>
<accession>A0A1Y2S751</accession>
<sequence length="141" mass="15781">MYQRQLWQWAIRRKQYLAVVFAMLFSLFALSGCDQSENPEKNKIHASLSQNSNSQDAKAKSEASTDKVTESKVVEPKDMKSIVGTRTLAQRYAGKDVTILDASELQLDGASAMVVTFSVPLEPNTTAVFVFLNRKYARRTA</sequence>
<dbReference type="PROSITE" id="PS51257">
    <property type="entry name" value="PROKAR_LIPOPROTEIN"/>
    <property type="match status" value="1"/>
</dbReference>
<evidence type="ECO:0000259" key="3">
    <source>
        <dbReference type="Pfam" id="PF17970"/>
    </source>
</evidence>
<reference evidence="4 5" key="1">
    <citation type="submission" date="2016-10" db="EMBL/GenBank/DDBJ databases">
        <title>Systematic genetic and metabolomic analysis of Xenorhabdus and Photorhabdus spp., highlights the requirements for a dual symbiotic and pathogenic life style.</title>
        <authorList>
            <person name="Tobias N.J."/>
            <person name="Wolff H."/>
            <person name="Djahanschiri B."/>
            <person name="Pidot S.J."/>
            <person name="Stinear T.P."/>
            <person name="Ebersberger I."/>
            <person name="Bode H.B."/>
        </authorList>
    </citation>
    <scope>NUCLEOTIDE SEQUENCE [LARGE SCALE GENOMIC DNA]</scope>
    <source>
        <strain evidence="4 5">DSM 22392</strain>
    </source>
</reference>
<dbReference type="InterPro" id="IPR040639">
    <property type="entry name" value="A2MG_MG1"/>
</dbReference>
<gene>
    <name evidence="4" type="primary">yfhM</name>
    <name evidence="4" type="ORF">Xvie_03668</name>
</gene>
<comment type="caution">
    <text evidence="4">The sequence shown here is derived from an EMBL/GenBank/DDBJ whole genome shotgun (WGS) entry which is preliminary data.</text>
</comment>
<keyword evidence="2" id="KW-0732">Signal</keyword>
<dbReference type="AlphaFoldDB" id="A0A1Y2S751"/>
<keyword evidence="4" id="KW-0449">Lipoprotein</keyword>
<feature type="chain" id="PRO_5012327685" evidence="2">
    <location>
        <begin position="32"/>
        <end position="141"/>
    </location>
</feature>
<evidence type="ECO:0000313" key="5">
    <source>
        <dbReference type="Proteomes" id="UP000194350"/>
    </source>
</evidence>
<dbReference type="STRING" id="351656.Xvie_03668"/>
<dbReference type="OrthoDB" id="9767116at2"/>
<feature type="compositionally biased region" description="Basic and acidic residues" evidence="1">
    <location>
        <begin position="57"/>
        <end position="72"/>
    </location>
</feature>